<dbReference type="InterPro" id="IPR014729">
    <property type="entry name" value="Rossmann-like_a/b/a_fold"/>
</dbReference>
<dbReference type="Proteomes" id="UP000051515">
    <property type="component" value="Unassembled WGS sequence"/>
</dbReference>
<keyword evidence="3" id="KW-0963">Cytoplasm</keyword>
<dbReference type="Gene3D" id="3.40.50.620">
    <property type="entry name" value="HUPs"/>
    <property type="match status" value="1"/>
</dbReference>
<comment type="caution">
    <text evidence="4">The sequence shown here is derived from an EMBL/GenBank/DDBJ whole genome shotgun (WGS) entry which is preliminary data.</text>
</comment>
<dbReference type="EMBL" id="AZDY01000035">
    <property type="protein sequence ID" value="KRK83720.1"/>
    <property type="molecule type" value="Genomic_DNA"/>
</dbReference>
<organism evidence="4 5">
    <name type="scientific">Companilactobacillus bobalius DSM 19674</name>
    <dbReference type="NCBI Taxonomy" id="1423788"/>
    <lineage>
        <taxon>Bacteria</taxon>
        <taxon>Bacillati</taxon>
        <taxon>Bacillota</taxon>
        <taxon>Bacilli</taxon>
        <taxon>Lactobacillales</taxon>
        <taxon>Lactobacillaceae</taxon>
        <taxon>Companilactobacillus</taxon>
        <taxon>Companilactobacillus bobalius</taxon>
    </lineage>
</organism>
<evidence type="ECO:0000313" key="5">
    <source>
        <dbReference type="Proteomes" id="UP000051515"/>
    </source>
</evidence>
<evidence type="ECO:0000256" key="1">
    <source>
        <dbReference type="ARBA" id="ARBA00022598"/>
    </source>
</evidence>
<keyword evidence="3" id="KW-0067">ATP-binding</keyword>
<dbReference type="PANTHER" id="PTHR37825">
    <property type="entry name" value="TRNA(MET) CYTIDINE ACETATE LIGASE"/>
    <property type="match status" value="1"/>
</dbReference>
<accession>A0A0R1KKI1</accession>
<comment type="function">
    <text evidence="3">Catalyzes the formation of N(4)-acetylcytidine (ac(4)C) at the wobble position of elongator tRNA(Met), using acetate and ATP as substrates. First activates an acetate ion to form acetyladenylate (Ac-AMP) and then transfers the acetyl group to tRNA to form ac(4)C34.</text>
</comment>
<keyword evidence="2 3" id="KW-0819">tRNA processing</keyword>
<comment type="caution">
    <text evidence="3">Lacks conserved residue(s) required for the propagation of feature annotation.</text>
</comment>
<feature type="binding site" evidence="3">
    <location>
        <position position="176"/>
    </location>
    <ligand>
        <name>ATP</name>
        <dbReference type="ChEBI" id="CHEBI:30616"/>
    </ligand>
</feature>
<dbReference type="GO" id="GO:0006400">
    <property type="term" value="P:tRNA modification"/>
    <property type="evidence" value="ECO:0007669"/>
    <property type="project" value="UniProtKB-UniRule"/>
</dbReference>
<dbReference type="GO" id="GO:0000049">
    <property type="term" value="F:tRNA binding"/>
    <property type="evidence" value="ECO:0007669"/>
    <property type="project" value="UniProtKB-KW"/>
</dbReference>
<gene>
    <name evidence="3" type="primary">tmcAL</name>
    <name evidence="4" type="ORF">FC78_GL001302</name>
</gene>
<dbReference type="GO" id="GO:0005524">
    <property type="term" value="F:ATP binding"/>
    <property type="evidence" value="ECO:0007669"/>
    <property type="project" value="UniProtKB-KW"/>
</dbReference>
<evidence type="ECO:0000256" key="3">
    <source>
        <dbReference type="HAMAP-Rule" id="MF_01539"/>
    </source>
</evidence>
<feature type="binding site" evidence="3">
    <location>
        <position position="151"/>
    </location>
    <ligand>
        <name>ATP</name>
        <dbReference type="ChEBI" id="CHEBI:30616"/>
    </ligand>
</feature>
<dbReference type="AlphaFoldDB" id="A0A0R1KKI1"/>
<dbReference type="NCBIfam" id="NF010191">
    <property type="entry name" value="PRK13670.1"/>
    <property type="match status" value="1"/>
</dbReference>
<dbReference type="Pfam" id="PF05636">
    <property type="entry name" value="HIGH_NTase1"/>
    <property type="match status" value="1"/>
</dbReference>
<feature type="binding site" evidence="3">
    <location>
        <position position="102"/>
    </location>
    <ligand>
        <name>ATP</name>
        <dbReference type="ChEBI" id="CHEBI:30616"/>
    </ligand>
</feature>
<comment type="similarity">
    <text evidence="3">Belongs to the TmcAL family.</text>
</comment>
<keyword evidence="3" id="KW-0547">Nucleotide-binding</keyword>
<feature type="binding site" evidence="3">
    <location>
        <begin position="8"/>
        <end position="21"/>
    </location>
    <ligand>
        <name>ATP</name>
        <dbReference type="ChEBI" id="CHEBI:30616"/>
    </ligand>
</feature>
<protein>
    <recommendedName>
        <fullName evidence="3">tRNA(Met) cytidine acetate ligase</fullName>
        <ecNumber evidence="3">6.3.4.-</ecNumber>
    </recommendedName>
</protein>
<dbReference type="EC" id="6.3.4.-" evidence="3"/>
<dbReference type="HAMAP" id="MF_01539">
    <property type="entry name" value="TmcAL"/>
    <property type="match status" value="1"/>
</dbReference>
<dbReference type="GO" id="GO:0005737">
    <property type="term" value="C:cytoplasm"/>
    <property type="evidence" value="ECO:0007669"/>
    <property type="project" value="UniProtKB-SubCell"/>
</dbReference>
<evidence type="ECO:0000313" key="4">
    <source>
        <dbReference type="EMBL" id="KRK83720.1"/>
    </source>
</evidence>
<comment type="catalytic activity">
    <reaction evidence="3">
        <text>cytidine(34) in elongator tRNA(Met) + acetate + ATP = N(4)-acetylcytidine(34) in elongator tRNA(Met) + AMP + diphosphate</text>
        <dbReference type="Rhea" id="RHEA:58144"/>
        <dbReference type="Rhea" id="RHEA-COMP:10693"/>
        <dbReference type="Rhea" id="RHEA-COMP:10694"/>
        <dbReference type="ChEBI" id="CHEBI:30089"/>
        <dbReference type="ChEBI" id="CHEBI:30616"/>
        <dbReference type="ChEBI" id="CHEBI:33019"/>
        <dbReference type="ChEBI" id="CHEBI:74900"/>
        <dbReference type="ChEBI" id="CHEBI:82748"/>
        <dbReference type="ChEBI" id="CHEBI:456215"/>
    </reaction>
</comment>
<name>A0A0R1KKI1_9LACO</name>
<dbReference type="STRING" id="1423788.FC78_GL001302"/>
<keyword evidence="3" id="KW-0820">tRNA-binding</keyword>
<dbReference type="PANTHER" id="PTHR37825:SF1">
    <property type="entry name" value="TRNA(MET) CYTIDINE ACETATE LIGASE"/>
    <property type="match status" value="1"/>
</dbReference>
<keyword evidence="3" id="KW-0694">RNA-binding</keyword>
<evidence type="ECO:0000256" key="2">
    <source>
        <dbReference type="ARBA" id="ARBA00022694"/>
    </source>
</evidence>
<dbReference type="PATRIC" id="fig|1423788.3.peg.1337"/>
<keyword evidence="5" id="KW-1185">Reference proteome</keyword>
<keyword evidence="1 3" id="KW-0436">Ligase</keyword>
<sequence>MTKVYGFVAEFNPFHNGHKLFIDKIKQEYHPDVLIAVMSGNFVQRGDFAVLDKWSRAQIAIDNGVDLVVELPFAYAVEPAQYFAQGSMKLLQLLGVNELVFGTEQKLDFDELAKKIIHSRTEFQQNYHLSSAENLTQYYQTLGIDIAKLPNQLLGINYVTQLIEQGYPIHVNTIQRDSSMFSATEIRRRRAQKLSFTELVPSATEKAFDEQKIVSWDDYFPYLKFQILSHSVEELHSNYQMVEGLEYKLKKEIKQSHNFTELVERVKSKRYTMARIRRLMMYTLLNVKESEINNVYNNPYLRILGFNECGRNYLKGLKKSNVDLITRVGKKEQKQLNLEIRADEIRQLITEEEQNFGKIPYMKGVN</sequence>
<reference evidence="4 5" key="1">
    <citation type="journal article" date="2015" name="Genome Announc.">
        <title>Expanding the biotechnology potential of lactobacilli through comparative genomics of 213 strains and associated genera.</title>
        <authorList>
            <person name="Sun Z."/>
            <person name="Harris H.M."/>
            <person name="McCann A."/>
            <person name="Guo C."/>
            <person name="Argimon S."/>
            <person name="Zhang W."/>
            <person name="Yang X."/>
            <person name="Jeffery I.B."/>
            <person name="Cooney J.C."/>
            <person name="Kagawa T.F."/>
            <person name="Liu W."/>
            <person name="Song Y."/>
            <person name="Salvetti E."/>
            <person name="Wrobel A."/>
            <person name="Rasinkangas P."/>
            <person name="Parkhill J."/>
            <person name="Rea M.C."/>
            <person name="O'Sullivan O."/>
            <person name="Ritari J."/>
            <person name="Douillard F.P."/>
            <person name="Paul Ross R."/>
            <person name="Yang R."/>
            <person name="Briner A.E."/>
            <person name="Felis G.E."/>
            <person name="de Vos W.M."/>
            <person name="Barrangou R."/>
            <person name="Klaenhammer T.R."/>
            <person name="Caufield P.W."/>
            <person name="Cui Y."/>
            <person name="Zhang H."/>
            <person name="O'Toole P.W."/>
        </authorList>
    </citation>
    <scope>NUCLEOTIDE SEQUENCE [LARGE SCALE GENOMIC DNA]</scope>
    <source>
        <strain evidence="4 5">DSM 19674</strain>
    </source>
</reference>
<proteinExistence type="inferred from homology"/>
<dbReference type="InterPro" id="IPR008513">
    <property type="entry name" value="tRNA(Met)_cyd_acetate_ligase"/>
</dbReference>
<dbReference type="GO" id="GO:0016879">
    <property type="term" value="F:ligase activity, forming carbon-nitrogen bonds"/>
    <property type="evidence" value="ECO:0007669"/>
    <property type="project" value="UniProtKB-UniRule"/>
</dbReference>
<dbReference type="RefSeq" id="WP_056951374.1">
    <property type="nucleotide sequence ID" value="NZ_AZDY01000035.1"/>
</dbReference>
<dbReference type="SUPFAM" id="SSF52374">
    <property type="entry name" value="Nucleotidylyl transferase"/>
    <property type="match status" value="1"/>
</dbReference>
<dbReference type="OrthoDB" id="9769796at2"/>
<comment type="subcellular location">
    <subcellularLocation>
        <location evidence="3">Cytoplasm</location>
    </subcellularLocation>
</comment>